<evidence type="ECO:0000313" key="2">
    <source>
        <dbReference type="EMBL" id="KAJ8573966.1"/>
    </source>
</evidence>
<proteinExistence type="predicted"/>
<feature type="compositionally biased region" description="Polar residues" evidence="1">
    <location>
        <begin position="11"/>
        <end position="20"/>
    </location>
</feature>
<feature type="region of interest" description="Disordered" evidence="1">
    <location>
        <begin position="171"/>
        <end position="219"/>
    </location>
</feature>
<comment type="caution">
    <text evidence="2">The sequence shown here is derived from an EMBL/GenBank/DDBJ whole genome shotgun (WGS) entry which is preliminary data.</text>
</comment>
<sequence length="219" mass="24048">MVLLEGRNYSGKKSLNSNDKVYTPGKRKFSPGKTKQCVEVAFSKPTEVLVPTKNFEDLSKPLEGVGTQSPDGVGIQSTEGVERVLWSDQMEEDEEDGEISGDKSQDDSMTSSHQVEKVENDEGEVNKADESLKDINPDIVNIVVVFEDPNAHVKDQVVTLVQGGVHGNAKVMQGGKRVQDDSKDQGEYERTYSEEVNDISAKSTGITTGDETSKNYYSH</sequence>
<gene>
    <name evidence="2" type="ORF">K7X08_010477</name>
</gene>
<protein>
    <submittedName>
        <fullName evidence="2">Uncharacterized protein</fullName>
    </submittedName>
</protein>
<accession>A0A9Q1RV61</accession>
<feature type="compositionally biased region" description="Polar residues" evidence="1">
    <location>
        <begin position="200"/>
        <end position="219"/>
    </location>
</feature>
<feature type="compositionally biased region" description="Polar residues" evidence="1">
    <location>
        <begin position="66"/>
        <end position="79"/>
    </location>
</feature>
<reference evidence="3" key="1">
    <citation type="journal article" date="2023" name="Proc. Natl. Acad. Sci. U.S.A.">
        <title>Genomic and structural basis for evolution of tropane alkaloid biosynthesis.</title>
        <authorList>
            <person name="Wanga Y.-J."/>
            <person name="Taina T."/>
            <person name="Yua J.-Y."/>
            <person name="Lia J."/>
            <person name="Xua B."/>
            <person name="Chenc J."/>
            <person name="D'Auriad J.C."/>
            <person name="Huanga J.-P."/>
            <person name="Huanga S.-X."/>
        </authorList>
    </citation>
    <scope>NUCLEOTIDE SEQUENCE [LARGE SCALE GENOMIC DNA]</scope>
    <source>
        <strain evidence="3">cv. KIB-2019</strain>
    </source>
</reference>
<dbReference type="Proteomes" id="UP001152561">
    <property type="component" value="Unassembled WGS sequence"/>
</dbReference>
<feature type="compositionally biased region" description="Basic and acidic residues" evidence="1">
    <location>
        <begin position="177"/>
        <end position="193"/>
    </location>
</feature>
<organism evidence="2 3">
    <name type="scientific">Anisodus acutangulus</name>
    <dbReference type="NCBI Taxonomy" id="402998"/>
    <lineage>
        <taxon>Eukaryota</taxon>
        <taxon>Viridiplantae</taxon>
        <taxon>Streptophyta</taxon>
        <taxon>Embryophyta</taxon>
        <taxon>Tracheophyta</taxon>
        <taxon>Spermatophyta</taxon>
        <taxon>Magnoliopsida</taxon>
        <taxon>eudicotyledons</taxon>
        <taxon>Gunneridae</taxon>
        <taxon>Pentapetalae</taxon>
        <taxon>asterids</taxon>
        <taxon>lamiids</taxon>
        <taxon>Solanales</taxon>
        <taxon>Solanaceae</taxon>
        <taxon>Solanoideae</taxon>
        <taxon>Hyoscyameae</taxon>
        <taxon>Anisodus</taxon>
    </lineage>
</organism>
<feature type="compositionally biased region" description="Acidic residues" evidence="1">
    <location>
        <begin position="89"/>
        <end position="99"/>
    </location>
</feature>
<evidence type="ECO:0000313" key="3">
    <source>
        <dbReference type="Proteomes" id="UP001152561"/>
    </source>
</evidence>
<dbReference type="AlphaFoldDB" id="A0A9Q1RV61"/>
<feature type="region of interest" description="Disordered" evidence="1">
    <location>
        <begin position="1"/>
        <end position="34"/>
    </location>
</feature>
<keyword evidence="3" id="KW-1185">Reference proteome</keyword>
<name>A0A9Q1RV61_9SOLA</name>
<feature type="compositionally biased region" description="Basic and acidic residues" evidence="1">
    <location>
        <begin position="114"/>
        <end position="133"/>
    </location>
</feature>
<feature type="region of interest" description="Disordered" evidence="1">
    <location>
        <begin position="58"/>
        <end position="133"/>
    </location>
</feature>
<evidence type="ECO:0000256" key="1">
    <source>
        <dbReference type="SAM" id="MobiDB-lite"/>
    </source>
</evidence>
<dbReference type="EMBL" id="JAJAGQ010000001">
    <property type="protein sequence ID" value="KAJ8573966.1"/>
    <property type="molecule type" value="Genomic_DNA"/>
</dbReference>